<feature type="domain" description="Phage capsid-like C-terminal" evidence="3">
    <location>
        <begin position="159"/>
        <end position="438"/>
    </location>
</feature>
<evidence type="ECO:0000256" key="2">
    <source>
        <dbReference type="SAM" id="MobiDB-lite"/>
    </source>
</evidence>
<dbReference type="NCBIfam" id="TIGR01554">
    <property type="entry name" value="major_cap_HK97"/>
    <property type="match status" value="1"/>
</dbReference>
<feature type="compositionally biased region" description="Basic and acidic residues" evidence="2">
    <location>
        <begin position="104"/>
        <end position="123"/>
    </location>
</feature>
<feature type="region of interest" description="Disordered" evidence="2">
    <location>
        <begin position="75"/>
        <end position="123"/>
    </location>
</feature>
<sequence length="446" mass="47856">MPNPYLVRLREQHDQLHASIEGVQTRAAEGNRELSEEELRSVTEQATQMDTLTQQIEQLVTIETRSRRAGELAASLGEDPGTEGNGGEPQNLGGEPQQNRSRATTRDRDPGHYRSAHDGGHRSFFADHYRARMQGDREAQQRLDEHMRAVTQTPGGDGIVPPRWLVDEYDPLARQARAVANVVRQIPLGRDPRPLTLPKQTAGTDPNIVNQSAEGANTAAWGTDRFATDTDTLTPVTKAAYQDVSRQLLDSSSPAVDSLIFGDLHAAWDAVVESLVCAAILAGGTATGATFATEAAFSTDADAIDAVIDAQTEVAGDQRGPADLAVMNFRRFGAYRKLKDSTNRPLMPVTRYGPANASGALGNQLVGDIEGVDVIASAGVPTAYAEKYAVLRRQAVMLAESDVLDFSYEQVVGPSAVRMGIWGYVGALVRNPNSVAVLTVTAATAG</sequence>
<dbReference type="EMBL" id="JACHMG010000001">
    <property type="protein sequence ID" value="MBB4689822.1"/>
    <property type="molecule type" value="Genomic_DNA"/>
</dbReference>
<feature type="region of interest" description="Disordered" evidence="2">
    <location>
        <begin position="191"/>
        <end position="210"/>
    </location>
</feature>
<dbReference type="Pfam" id="PF05065">
    <property type="entry name" value="Phage_capsid"/>
    <property type="match status" value="1"/>
</dbReference>
<comment type="caution">
    <text evidence="4">The sequence shown here is derived from an EMBL/GenBank/DDBJ whole genome shotgun (WGS) entry which is preliminary data.</text>
</comment>
<evidence type="ECO:0000313" key="5">
    <source>
        <dbReference type="Proteomes" id="UP000581769"/>
    </source>
</evidence>
<dbReference type="SUPFAM" id="SSF56563">
    <property type="entry name" value="Major capsid protein gp5"/>
    <property type="match status" value="1"/>
</dbReference>
<dbReference type="RefSeq" id="WP_184784283.1">
    <property type="nucleotide sequence ID" value="NZ_JACHMG010000001.1"/>
</dbReference>
<proteinExistence type="predicted"/>
<evidence type="ECO:0000313" key="4">
    <source>
        <dbReference type="EMBL" id="MBB4689822.1"/>
    </source>
</evidence>
<keyword evidence="5" id="KW-1185">Reference proteome</keyword>
<reference evidence="4 5" key="1">
    <citation type="submission" date="2020-08" db="EMBL/GenBank/DDBJ databases">
        <title>Sequencing the genomes of 1000 actinobacteria strains.</title>
        <authorList>
            <person name="Klenk H.-P."/>
        </authorList>
    </citation>
    <scope>NUCLEOTIDE SEQUENCE [LARGE SCALE GENOMIC DNA]</scope>
    <source>
        <strain evidence="4 5">DSM 45859</strain>
    </source>
</reference>
<accession>A0A840J8T3</accession>
<protein>
    <submittedName>
        <fullName evidence="4">HK97 family phage major capsid protein</fullName>
    </submittedName>
</protein>
<dbReference type="Gene3D" id="3.30.2320.10">
    <property type="entry name" value="hypothetical protein PF0899 domain"/>
    <property type="match status" value="1"/>
</dbReference>
<gene>
    <name evidence="4" type="ORF">BJY18_007307</name>
</gene>
<dbReference type="InterPro" id="IPR054612">
    <property type="entry name" value="Phage_capsid-like_C"/>
</dbReference>
<comment type="subcellular location">
    <subcellularLocation>
        <location evidence="1">Virion</location>
    </subcellularLocation>
</comment>
<organism evidence="4 5">
    <name type="scientific">Amycolatopsis jiangsuensis</name>
    <dbReference type="NCBI Taxonomy" id="1181879"/>
    <lineage>
        <taxon>Bacteria</taxon>
        <taxon>Bacillati</taxon>
        <taxon>Actinomycetota</taxon>
        <taxon>Actinomycetes</taxon>
        <taxon>Pseudonocardiales</taxon>
        <taxon>Pseudonocardiaceae</taxon>
        <taxon>Amycolatopsis</taxon>
    </lineage>
</organism>
<evidence type="ECO:0000256" key="1">
    <source>
        <dbReference type="ARBA" id="ARBA00004328"/>
    </source>
</evidence>
<feature type="compositionally biased region" description="Polar residues" evidence="2">
    <location>
        <begin position="198"/>
        <end position="210"/>
    </location>
</feature>
<dbReference type="Proteomes" id="UP000581769">
    <property type="component" value="Unassembled WGS sequence"/>
</dbReference>
<evidence type="ECO:0000259" key="3">
    <source>
        <dbReference type="Pfam" id="PF05065"/>
    </source>
</evidence>
<name>A0A840J8T3_9PSEU</name>
<dbReference type="AlphaFoldDB" id="A0A840J8T3"/>
<dbReference type="InterPro" id="IPR024455">
    <property type="entry name" value="Phage_capsid"/>
</dbReference>